<dbReference type="EC" id="6.3.1.14" evidence="3"/>
<dbReference type="GO" id="GO:0006529">
    <property type="term" value="P:asparagine biosynthetic process"/>
    <property type="evidence" value="ECO:0007669"/>
    <property type="project" value="InterPro"/>
</dbReference>
<dbReference type="SUPFAM" id="SSF52402">
    <property type="entry name" value="Adenine nucleotide alpha hydrolases-like"/>
    <property type="match status" value="2"/>
</dbReference>
<evidence type="ECO:0000259" key="1">
    <source>
        <dbReference type="Pfam" id="PF00733"/>
    </source>
</evidence>
<dbReference type="InterPro" id="IPR022427">
    <property type="entry name" value="MJ0570_ATP-bd"/>
</dbReference>
<dbReference type="InterPro" id="IPR014729">
    <property type="entry name" value="Rossmann-like_a/b/a_fold"/>
</dbReference>
<dbReference type="Proteomes" id="UP000526302">
    <property type="component" value="Unassembled WGS sequence"/>
</dbReference>
<feature type="domain" description="Asparagine synthetase" evidence="1">
    <location>
        <begin position="183"/>
        <end position="264"/>
    </location>
</feature>
<accession>A0A7K4BZ46</accession>
<dbReference type="NCBIfam" id="TIGR00290">
    <property type="entry name" value="MJ0570_dom"/>
    <property type="match status" value="1"/>
</dbReference>
<evidence type="ECO:0000313" key="3">
    <source>
        <dbReference type="EMBL" id="NMA44536.1"/>
    </source>
</evidence>
<dbReference type="PANTHER" id="PTHR12196:SF2">
    <property type="entry name" value="DIPHTHINE--AMMONIA LIGASE"/>
    <property type="match status" value="1"/>
</dbReference>
<dbReference type="InterPro" id="IPR002761">
    <property type="entry name" value="Diphthami_syn_dom"/>
</dbReference>
<reference evidence="3 4" key="1">
    <citation type="journal article" date="2020" name="Biotechnol. Biofuels">
        <title>New insights from the biogas microbiome by comprehensive genome-resolved metagenomics of nearly 1600 species originating from multiple anaerobic digesters.</title>
        <authorList>
            <person name="Campanaro S."/>
            <person name="Treu L."/>
            <person name="Rodriguez-R L.M."/>
            <person name="Kovalovszki A."/>
            <person name="Ziels R.M."/>
            <person name="Maus I."/>
            <person name="Zhu X."/>
            <person name="Kougias P.G."/>
            <person name="Basile A."/>
            <person name="Luo G."/>
            <person name="Schluter A."/>
            <person name="Konstantinidis K.T."/>
            <person name="Angelidaki I."/>
        </authorList>
    </citation>
    <scope>NUCLEOTIDE SEQUENCE [LARGE SCALE GENOMIC DNA]</scope>
    <source>
        <strain evidence="3">AS22ysBPME_79</strain>
    </source>
</reference>
<dbReference type="InterPro" id="IPR001962">
    <property type="entry name" value="Asn_synthase"/>
</dbReference>
<dbReference type="GO" id="GO:0004066">
    <property type="term" value="F:asparagine synthase (glutamine-hydrolyzing) activity"/>
    <property type="evidence" value="ECO:0007669"/>
    <property type="project" value="InterPro"/>
</dbReference>
<sequence>MVKNKIVKRSKSVGVVKKSMSGVELVLLNNYLTSSVRALVPKEKFAVFFSGGVDSTLISNILKEQKKDFVCCFAYISDFSEPKDLFWAKNVSQFLGIELIEAPVSLNQFEKELPKIVSTINSFDPVQVGVVSAIYFAGQKIKKSYPKINIVFSGLGADELFAGYDKFKKTFKKSVNVNNECKKCLNKLYEKDLINQNKICESNNLELRTPFLDKKLVSFALSLDPKFKLNKNGENKIILRELALSLGLPKDTAYRKKTATQYGSNFDKALEFLAKKNNFKTKTDYLNSIINKNNLSQKNFPIAALISTGKDSIFAMHLMQKQGALVKCLITIDSKNKDSFMFHTPTINIAKLQASSMNLPLIIVKTKGEKEKELKELKKAIVLAKKKHNIKGLCFGSLFSIYQKERIEKICLDLGISAFAPLWHKNQVNYLKELVENKFEIIITKIAAYGFDENWVGKKIDSNSIKELIALEEKYKINPAGEGGEYETLVIDTPFFSKKIDLLFDKKMKNEFTGEIKIKKAKLVEK</sequence>
<dbReference type="CDD" id="cd01991">
    <property type="entry name" value="Asn_synthase_B_C"/>
    <property type="match status" value="1"/>
</dbReference>
<comment type="caution">
    <text evidence="3">The sequence shown here is derived from an EMBL/GenBank/DDBJ whole genome shotgun (WGS) entry which is preliminary data.</text>
</comment>
<dbReference type="CDD" id="cd01994">
    <property type="entry name" value="AANH_PF0828-like"/>
    <property type="match status" value="1"/>
</dbReference>
<evidence type="ECO:0000313" key="4">
    <source>
        <dbReference type="Proteomes" id="UP000526302"/>
    </source>
</evidence>
<dbReference type="GO" id="GO:0017178">
    <property type="term" value="F:diphthine-ammonia ligase activity"/>
    <property type="evidence" value="ECO:0007669"/>
    <property type="project" value="UniProtKB-EC"/>
</dbReference>
<dbReference type="GO" id="GO:0017183">
    <property type="term" value="P:protein histidyl modification to diphthamide"/>
    <property type="evidence" value="ECO:0007669"/>
    <property type="project" value="TreeGrafter"/>
</dbReference>
<dbReference type="NCBIfam" id="TIGR03679">
    <property type="entry name" value="arCOG00187"/>
    <property type="match status" value="1"/>
</dbReference>
<feature type="domain" description="Diphthamide synthase" evidence="2">
    <location>
        <begin position="303"/>
        <end position="522"/>
    </location>
</feature>
<name>A0A7K4BZ46_9ARCH</name>
<feature type="domain" description="Asparagine synthetase" evidence="1">
    <location>
        <begin position="31"/>
        <end position="170"/>
    </location>
</feature>
<organism evidence="3 4">
    <name type="scientific">Candidatus Iainarchaeum sp</name>
    <dbReference type="NCBI Taxonomy" id="3101447"/>
    <lineage>
        <taxon>Archaea</taxon>
        <taxon>Candidatus Iainarchaeota</taxon>
        <taxon>Candidatus Iainarchaeia</taxon>
        <taxon>Candidatus Iainarchaeales</taxon>
        <taxon>Candidatus Iainarchaeaceae</taxon>
        <taxon>Candidatus Iainarchaeum</taxon>
    </lineage>
</organism>
<keyword evidence="3" id="KW-0436">Ligase</keyword>
<dbReference type="Gene3D" id="3.40.50.620">
    <property type="entry name" value="HUPs"/>
    <property type="match status" value="2"/>
</dbReference>
<dbReference type="PANTHER" id="PTHR12196">
    <property type="entry name" value="DOMAIN OF UNKNOWN FUNCTION 71 DUF71 -CONTAINING PROTEIN"/>
    <property type="match status" value="1"/>
</dbReference>
<dbReference type="Pfam" id="PF01902">
    <property type="entry name" value="Diphthami_syn_2"/>
    <property type="match status" value="1"/>
</dbReference>
<dbReference type="EMBL" id="JAAZKV010000013">
    <property type="protein sequence ID" value="NMA44536.1"/>
    <property type="molecule type" value="Genomic_DNA"/>
</dbReference>
<protein>
    <submittedName>
        <fullName evidence="3">Diphthine--ammonia ligase</fullName>
        <ecNumber evidence="3">6.3.1.14</ecNumber>
    </submittedName>
</protein>
<evidence type="ECO:0000259" key="2">
    <source>
        <dbReference type="Pfam" id="PF01902"/>
    </source>
</evidence>
<dbReference type="AlphaFoldDB" id="A0A7K4BZ46"/>
<proteinExistence type="predicted"/>
<dbReference type="Pfam" id="PF00733">
    <property type="entry name" value="Asn_synthase"/>
    <property type="match status" value="2"/>
</dbReference>
<dbReference type="Gene3D" id="3.90.1490.10">
    <property type="entry name" value="putative n-type atp pyrophosphatase, domain 2"/>
    <property type="match status" value="1"/>
</dbReference>
<gene>
    <name evidence="3" type="ORF">GX950_01845</name>
</gene>
<dbReference type="InterPro" id="IPR030662">
    <property type="entry name" value="DPH6/MJ0570"/>
</dbReference>